<dbReference type="Gene3D" id="1.20.120.450">
    <property type="entry name" value="dinb family like domain"/>
    <property type="match status" value="1"/>
</dbReference>
<dbReference type="PIRSF" id="PIRSF031551">
    <property type="entry name" value="DUF1706"/>
    <property type="match status" value="1"/>
</dbReference>
<dbReference type="RefSeq" id="WP_306410597.1">
    <property type="nucleotide sequence ID" value="NZ_JANFPI010000002.1"/>
</dbReference>
<reference evidence="1" key="1">
    <citation type="submission" date="2022-07" db="EMBL/GenBank/DDBJ databases">
        <title>Ectorhizobium quercum gen.nov., sp. nov.</title>
        <authorList>
            <person name="Ma T."/>
            <person name="Li Y."/>
        </authorList>
    </citation>
    <scope>NUCLEOTIDE SEQUENCE</scope>
    <source>
        <strain evidence="1">BDR2-2</strain>
    </source>
</reference>
<protein>
    <submittedName>
        <fullName evidence="1">ClbS/DfsB family four-helix bundle protein</fullName>
    </submittedName>
</protein>
<proteinExistence type="predicted"/>
<evidence type="ECO:0000313" key="1">
    <source>
        <dbReference type="EMBL" id="MCX8996819.1"/>
    </source>
</evidence>
<evidence type="ECO:0000313" key="2">
    <source>
        <dbReference type="Proteomes" id="UP001208771"/>
    </source>
</evidence>
<dbReference type="Pfam" id="PF08020">
    <property type="entry name" value="DUF1706"/>
    <property type="match status" value="1"/>
</dbReference>
<dbReference type="InterPro" id="IPR012550">
    <property type="entry name" value="DUF1706"/>
</dbReference>
<dbReference type="AlphaFoldDB" id="A0AAE3SVC6"/>
<name>A0AAE3SVC6_9HYPH</name>
<gene>
    <name evidence="1" type="ORF">NOF55_06845</name>
</gene>
<keyword evidence="2" id="KW-1185">Reference proteome</keyword>
<comment type="caution">
    <text evidence="1">The sequence shown here is derived from an EMBL/GenBank/DDBJ whole genome shotgun (WGS) entry which is preliminary data.</text>
</comment>
<organism evidence="1 2">
    <name type="scientific">Ectorhizobium quercum</name>
    <dbReference type="NCBI Taxonomy" id="2965071"/>
    <lineage>
        <taxon>Bacteria</taxon>
        <taxon>Pseudomonadati</taxon>
        <taxon>Pseudomonadota</taxon>
        <taxon>Alphaproteobacteria</taxon>
        <taxon>Hyphomicrobiales</taxon>
        <taxon>Rhizobiaceae</taxon>
        <taxon>Ectorhizobium</taxon>
    </lineage>
</organism>
<dbReference type="PANTHER" id="PTHR40658">
    <property type="match status" value="1"/>
</dbReference>
<dbReference type="PANTHER" id="PTHR40658:SF3">
    <property type="entry name" value="CLBS_DFSB FAMILY FOUR-HELIX BUNDLE PROTEIN"/>
    <property type="match status" value="1"/>
</dbReference>
<accession>A0AAE3SVC6</accession>
<dbReference type="Proteomes" id="UP001208771">
    <property type="component" value="Unassembled WGS sequence"/>
</dbReference>
<sequence length="170" mass="19433">MAVAFSKAQLLAVIEKNYDRLLRELKAIPAERVFERSLEGRSKGTTMSVADIVAYLIGWNALLLKWQERRAAGLPVDFPETGYKWNELGRLAEKFHADYAALGWEERLERLDLEKGRTVALIGRLDDDALYGLPFYGQYPLGRMIQFNTAAPYENARKRVRAWKKANGLN</sequence>
<dbReference type="EMBL" id="JANFPI010000002">
    <property type="protein sequence ID" value="MCX8996819.1"/>
    <property type="molecule type" value="Genomic_DNA"/>
</dbReference>
<dbReference type="InterPro" id="IPR034660">
    <property type="entry name" value="DinB/YfiT-like"/>
</dbReference>
<dbReference type="SUPFAM" id="SSF109854">
    <property type="entry name" value="DinB/YfiT-like putative metalloenzymes"/>
    <property type="match status" value="1"/>
</dbReference>